<accession>A0ABN7WIX7</accession>
<gene>
    <name evidence="1" type="ORF">GMARGA_LOCUS30964</name>
</gene>
<evidence type="ECO:0000313" key="1">
    <source>
        <dbReference type="EMBL" id="CAG8832233.1"/>
    </source>
</evidence>
<dbReference type="EMBL" id="CAJVQB010044966">
    <property type="protein sequence ID" value="CAG8832233.1"/>
    <property type="molecule type" value="Genomic_DNA"/>
</dbReference>
<dbReference type="Proteomes" id="UP000789901">
    <property type="component" value="Unassembled WGS sequence"/>
</dbReference>
<sequence length="244" mass="28497">LENNGNSSLIPMGIGNSFHFYIRATEGTPISYSRKCLEVNRRMNMKALEFLIKNGLDRENEFLGEIGYSVIKLLKSIFMDEDDDMHNVVKKYTEAQRGVINLEADSFTNKINDSTFIQEIQELHLMHMKKLDEELLMPSFVNIQNGEANRKFDEELKFLKRELEKREFEKICKKIEKSIQLDNERNEDTDIKIDDEMVLRIENDIKNLNGLATKFEHLSYTLPVSINEYDESIYPEINIISSIS</sequence>
<keyword evidence="2" id="KW-1185">Reference proteome</keyword>
<proteinExistence type="predicted"/>
<feature type="non-terminal residue" evidence="1">
    <location>
        <position position="1"/>
    </location>
</feature>
<organism evidence="1 2">
    <name type="scientific">Gigaspora margarita</name>
    <dbReference type="NCBI Taxonomy" id="4874"/>
    <lineage>
        <taxon>Eukaryota</taxon>
        <taxon>Fungi</taxon>
        <taxon>Fungi incertae sedis</taxon>
        <taxon>Mucoromycota</taxon>
        <taxon>Glomeromycotina</taxon>
        <taxon>Glomeromycetes</taxon>
        <taxon>Diversisporales</taxon>
        <taxon>Gigasporaceae</taxon>
        <taxon>Gigaspora</taxon>
    </lineage>
</organism>
<name>A0ABN7WIX7_GIGMA</name>
<feature type="non-terminal residue" evidence="1">
    <location>
        <position position="244"/>
    </location>
</feature>
<reference evidence="1 2" key="1">
    <citation type="submission" date="2021-06" db="EMBL/GenBank/DDBJ databases">
        <authorList>
            <person name="Kallberg Y."/>
            <person name="Tangrot J."/>
            <person name="Rosling A."/>
        </authorList>
    </citation>
    <scope>NUCLEOTIDE SEQUENCE [LARGE SCALE GENOMIC DNA]</scope>
    <source>
        <strain evidence="1 2">120-4 pot B 10/14</strain>
    </source>
</reference>
<protein>
    <submittedName>
        <fullName evidence="1">28482_t:CDS:1</fullName>
    </submittedName>
</protein>
<comment type="caution">
    <text evidence="1">The sequence shown here is derived from an EMBL/GenBank/DDBJ whole genome shotgun (WGS) entry which is preliminary data.</text>
</comment>
<evidence type="ECO:0000313" key="2">
    <source>
        <dbReference type="Proteomes" id="UP000789901"/>
    </source>
</evidence>